<dbReference type="Pfam" id="PF10118">
    <property type="entry name" value="Metal_hydrol"/>
    <property type="match status" value="1"/>
</dbReference>
<organism evidence="1 2">
    <name type="scientific">Nocardia arthritidis</name>
    <dbReference type="NCBI Taxonomy" id="228602"/>
    <lineage>
        <taxon>Bacteria</taxon>
        <taxon>Bacillati</taxon>
        <taxon>Actinomycetota</taxon>
        <taxon>Actinomycetes</taxon>
        <taxon>Mycobacteriales</taxon>
        <taxon>Nocardiaceae</taxon>
        <taxon>Nocardia</taxon>
    </lineage>
</organism>
<dbReference type="AlphaFoldDB" id="A0A6G9YQT3"/>
<dbReference type="PANTHER" id="PTHR39456:SF1">
    <property type="entry name" value="METAL-DEPENDENT HYDROLASE"/>
    <property type="match status" value="1"/>
</dbReference>
<dbReference type="PANTHER" id="PTHR39456">
    <property type="entry name" value="METAL-DEPENDENT HYDROLASE"/>
    <property type="match status" value="1"/>
</dbReference>
<keyword evidence="2" id="KW-1185">Reference proteome</keyword>
<dbReference type="KEGG" id="nah:F5544_38545"/>
<accession>A0A6G9YQT3</accession>
<dbReference type="PIRSF" id="PIRSF007580">
    <property type="entry name" value="UCP07580"/>
    <property type="match status" value="1"/>
</dbReference>
<dbReference type="InterPro" id="IPR016516">
    <property type="entry name" value="UCP07580"/>
</dbReference>
<evidence type="ECO:0000313" key="2">
    <source>
        <dbReference type="Proteomes" id="UP000503540"/>
    </source>
</evidence>
<name>A0A6G9YQT3_9NOCA</name>
<reference evidence="1 2" key="1">
    <citation type="journal article" date="2019" name="ACS Chem. Biol.">
        <title>Identification and Mobilization of a Cryptic Antibiotic Biosynthesis Gene Locus from a Human-Pathogenic Nocardia Isolate.</title>
        <authorList>
            <person name="Herisse M."/>
            <person name="Ishida K."/>
            <person name="Porter J.L."/>
            <person name="Howden B."/>
            <person name="Hertweck C."/>
            <person name="Stinear T.P."/>
            <person name="Pidot S.J."/>
        </authorList>
    </citation>
    <scope>NUCLEOTIDE SEQUENCE [LARGE SCALE GENOMIC DNA]</scope>
    <source>
        <strain evidence="1 2">AUSMDU00012717</strain>
    </source>
</reference>
<gene>
    <name evidence="1" type="ORF">F5544_38545</name>
</gene>
<evidence type="ECO:0000313" key="1">
    <source>
        <dbReference type="EMBL" id="QIS15531.1"/>
    </source>
</evidence>
<keyword evidence="1" id="KW-0378">Hydrolase</keyword>
<protein>
    <submittedName>
        <fullName evidence="1">Metal-dependent hydrolase</fullName>
    </submittedName>
</protein>
<dbReference type="GO" id="GO:0016787">
    <property type="term" value="F:hydrolase activity"/>
    <property type="evidence" value="ECO:0007669"/>
    <property type="project" value="UniProtKB-KW"/>
</dbReference>
<dbReference type="RefSeq" id="WP_167477764.1">
    <property type="nucleotide sequence ID" value="NZ_CP046172.1"/>
</dbReference>
<dbReference type="EMBL" id="CP046172">
    <property type="protein sequence ID" value="QIS15531.1"/>
    <property type="molecule type" value="Genomic_DNA"/>
</dbReference>
<dbReference type="Proteomes" id="UP000503540">
    <property type="component" value="Chromosome"/>
</dbReference>
<sequence length="296" mass="33819">MTRNSATARPYTEEAHVIAARDVEFDWRDVPLHYIPGEPFASHLWNVMHLIVPLGEQMMAGCVAEALPYITDERLREEAIGFIGQEAMHANSHGGYHERLAEQGIDIDSIVRHVEHMLRVIFGDHGLTGRAKQEWLKERLAFFAGMEHFTAIVGQWFLDADALETAGMHPMMLDLLRWHGAEEVEHRNVLFDIFQHLDGGYLRRARTVAIGSIGLLSTTFIVVDRLYRQDPDYRWWKPWPIEAVRAMRRGLIPNIGFFFTEIPPYLAPRFHPSSMGSLDKALQYLATSPAARAAQH</sequence>
<proteinExistence type="predicted"/>